<keyword evidence="1" id="KW-0812">Transmembrane</keyword>
<accession>A0ABT8GC03</accession>
<feature type="transmembrane region" description="Helical" evidence="1">
    <location>
        <begin position="59"/>
        <end position="78"/>
    </location>
</feature>
<feature type="transmembrane region" description="Helical" evidence="1">
    <location>
        <begin position="383"/>
        <end position="405"/>
    </location>
</feature>
<gene>
    <name evidence="2" type="ORF">QQX09_12435</name>
</gene>
<dbReference type="EMBL" id="JAUHPW010000010">
    <property type="protein sequence ID" value="MDN4476665.1"/>
    <property type="molecule type" value="Genomic_DNA"/>
</dbReference>
<feature type="transmembrane region" description="Helical" evidence="1">
    <location>
        <begin position="99"/>
        <end position="124"/>
    </location>
</feature>
<evidence type="ECO:0000313" key="2">
    <source>
        <dbReference type="EMBL" id="MDN4476665.1"/>
    </source>
</evidence>
<protein>
    <recommendedName>
        <fullName evidence="4">ABC-2 type transport system permease protein</fullName>
    </recommendedName>
</protein>
<proteinExistence type="predicted"/>
<evidence type="ECO:0000313" key="3">
    <source>
        <dbReference type="Proteomes" id="UP001172728"/>
    </source>
</evidence>
<organism evidence="2 3">
    <name type="scientific">Demequina litoralis</name>
    <dbReference type="NCBI Taxonomy" id="3051660"/>
    <lineage>
        <taxon>Bacteria</taxon>
        <taxon>Bacillati</taxon>
        <taxon>Actinomycetota</taxon>
        <taxon>Actinomycetes</taxon>
        <taxon>Micrococcales</taxon>
        <taxon>Demequinaceae</taxon>
        <taxon>Demequina</taxon>
    </lineage>
</organism>
<comment type="caution">
    <text evidence="2">The sequence shown here is derived from an EMBL/GenBank/DDBJ whole genome shotgun (WGS) entry which is preliminary data.</text>
</comment>
<dbReference type="Proteomes" id="UP001172728">
    <property type="component" value="Unassembled WGS sequence"/>
</dbReference>
<evidence type="ECO:0000256" key="1">
    <source>
        <dbReference type="SAM" id="Phobius"/>
    </source>
</evidence>
<feature type="transmembrane region" description="Helical" evidence="1">
    <location>
        <begin position="411"/>
        <end position="436"/>
    </location>
</feature>
<sequence length="529" mass="54206">MVATVVGIRLRTTRHLLRRDWWRAVVLVLGLLWALAMLPTLLIAQAALAGQDAGIRADALVALCAVLTVGWATVPLVVSGLDDTLEPARFRSLGVPARTIMPGLVAAAFLTLPALFFALLLGILGSSWRGEGAGVLLTGLLGLALMLASMVLGARVSAAWAARLLSSRRAKAATAAAMLVGLAAIAPVALVLFRDGLTEVLGEDVEILLTSLASSPLGAGAAAPRAAADGDWLGAGWRLAVQAGWALALLAVWHDNVARSLVAPLGRGGGARRHHDRVLDPTRTPATPRDAAAAAVHARLARAWTSDPRYLASLAGVLLLPAFFFALVMPVFDLDRRWAYVVPLMLAATIGWGRHNDVAFDSTGLWLDVVSGRLGRAVMGGRLAAAAGWALPVVLAAAAGTLIWTGRWQDAPGLLGACVGVLGVSLAVAAVSAVLLPYRAPAPGASPFGAEVGAVGAGLAAQLASSLVAVGLVPFVVIPFVLSLTLAPAWGWLACAAGLVAGIGAYVGALRLAGALYDRRSGRLLAAVA</sequence>
<feature type="transmembrane region" description="Helical" evidence="1">
    <location>
        <begin position="310"/>
        <end position="332"/>
    </location>
</feature>
<feature type="transmembrane region" description="Helical" evidence="1">
    <location>
        <begin position="489"/>
        <end position="513"/>
    </location>
</feature>
<reference evidence="2" key="1">
    <citation type="submission" date="2023-06" db="EMBL/GenBank/DDBJ databases">
        <title>Sysu t00192.</title>
        <authorList>
            <person name="Gao L."/>
            <person name="Fang B.-Z."/>
            <person name="Li W.-J."/>
        </authorList>
    </citation>
    <scope>NUCLEOTIDE SEQUENCE</scope>
    <source>
        <strain evidence="2">SYSU T00192</strain>
    </source>
</reference>
<dbReference type="RefSeq" id="WP_301135219.1">
    <property type="nucleotide sequence ID" value="NZ_JAUHPW010000010.1"/>
</dbReference>
<feature type="transmembrane region" description="Helical" evidence="1">
    <location>
        <begin position="21"/>
        <end position="47"/>
    </location>
</feature>
<keyword evidence="3" id="KW-1185">Reference proteome</keyword>
<feature type="transmembrane region" description="Helical" evidence="1">
    <location>
        <begin position="448"/>
        <end position="477"/>
    </location>
</feature>
<feature type="transmembrane region" description="Helical" evidence="1">
    <location>
        <begin position="172"/>
        <end position="193"/>
    </location>
</feature>
<keyword evidence="1" id="KW-0472">Membrane</keyword>
<keyword evidence="1" id="KW-1133">Transmembrane helix</keyword>
<name>A0ABT8GC03_9MICO</name>
<evidence type="ECO:0008006" key="4">
    <source>
        <dbReference type="Google" id="ProtNLM"/>
    </source>
</evidence>
<feature type="transmembrane region" description="Helical" evidence="1">
    <location>
        <begin position="136"/>
        <end position="160"/>
    </location>
</feature>